<accession>E3CVU7</accession>
<evidence type="ECO:0000313" key="4">
    <source>
        <dbReference type="EMBL" id="EFQ23298.1"/>
    </source>
</evidence>
<dbReference type="GO" id="GO:0005829">
    <property type="term" value="C:cytosol"/>
    <property type="evidence" value="ECO:0007669"/>
    <property type="project" value="TreeGrafter"/>
</dbReference>
<keyword evidence="5" id="KW-1185">Reference proteome</keyword>
<dbReference type="PANTHER" id="PTHR43384:SF4">
    <property type="entry name" value="CELLULOSE BIOSYNTHESIS PROTEIN BCSQ-RELATED"/>
    <property type="match status" value="1"/>
</dbReference>
<dbReference type="GO" id="GO:0005524">
    <property type="term" value="F:ATP binding"/>
    <property type="evidence" value="ECO:0007669"/>
    <property type="project" value="UniProtKB-KW"/>
</dbReference>
<dbReference type="GO" id="GO:0051782">
    <property type="term" value="P:negative regulation of cell division"/>
    <property type="evidence" value="ECO:0007669"/>
    <property type="project" value="TreeGrafter"/>
</dbReference>
<evidence type="ECO:0000313" key="5">
    <source>
        <dbReference type="Proteomes" id="UP000005096"/>
    </source>
</evidence>
<evidence type="ECO:0000259" key="3">
    <source>
        <dbReference type="Pfam" id="PF01656"/>
    </source>
</evidence>
<evidence type="ECO:0000256" key="2">
    <source>
        <dbReference type="ARBA" id="ARBA00022840"/>
    </source>
</evidence>
<dbReference type="EMBL" id="CM001022">
    <property type="protein sequence ID" value="EFQ23298.1"/>
    <property type="molecule type" value="Genomic_DNA"/>
</dbReference>
<dbReference type="PaxDb" id="584708-Apau_0870"/>
<dbReference type="Pfam" id="PF01656">
    <property type="entry name" value="CbiA"/>
    <property type="match status" value="1"/>
</dbReference>
<dbReference type="InterPro" id="IPR025501">
    <property type="entry name" value="MinD_FleN"/>
</dbReference>
<dbReference type="STRING" id="584708.Apau_0870"/>
<sequence length="311" mass="33236">MGTVEQTPQATQGKALDQAASLRDLVSSRKKTSSRFEGLRSIAVVSGKGGVGKTNLSVNLALAMSEMGFRTAILDADLGLANADLLLGIVPRYHLGHVIRGEREIDEILLPIGDKVSLIPGGAGVQELADLDEQQQSHLIEKLSALEGKVDVLLVDTGAGIHKNVLSFALAADQTLLLTTTEPTAIRDCYGVLKSLTLVSSGKLDVSLVVNMAGSDEEAFSVADRVQMAAGQFLNLDIPYVGYVLWDRSVGDAVKLRRPFLQNQPDSAAARCVRVVARRLIRSGSEPEQAPGGRGLKAFLFRLSKRLQLKG</sequence>
<proteinExistence type="predicted"/>
<keyword evidence="1" id="KW-0547">Nucleotide-binding</keyword>
<protein>
    <submittedName>
        <fullName evidence="4">NifH/FrxC:cobyrinic acid a,c-diamide synthase</fullName>
    </submittedName>
</protein>
<gene>
    <name evidence="4" type="ORF">Apau_0870</name>
</gene>
<dbReference type="SUPFAM" id="SSF52540">
    <property type="entry name" value="P-loop containing nucleoside triphosphate hydrolases"/>
    <property type="match status" value="1"/>
</dbReference>
<dbReference type="RefSeq" id="WP_006300473.1">
    <property type="nucleotide sequence ID" value="NZ_CM001022.1"/>
</dbReference>
<dbReference type="InterPro" id="IPR033875">
    <property type="entry name" value="FlhG"/>
</dbReference>
<dbReference type="InterPro" id="IPR050625">
    <property type="entry name" value="ParA/MinD_ATPase"/>
</dbReference>
<dbReference type="PANTHER" id="PTHR43384">
    <property type="entry name" value="SEPTUM SITE-DETERMINING PROTEIN MIND HOMOLOG, CHLOROPLASTIC-RELATED"/>
    <property type="match status" value="1"/>
</dbReference>
<keyword evidence="2" id="KW-0067">ATP-binding</keyword>
<dbReference type="InterPro" id="IPR027417">
    <property type="entry name" value="P-loop_NTPase"/>
</dbReference>
<organism evidence="4 5">
    <name type="scientific">Aminomonas paucivorans DSM 12260</name>
    <dbReference type="NCBI Taxonomy" id="584708"/>
    <lineage>
        <taxon>Bacteria</taxon>
        <taxon>Thermotogati</taxon>
        <taxon>Synergistota</taxon>
        <taxon>Synergistia</taxon>
        <taxon>Synergistales</taxon>
        <taxon>Synergistaceae</taxon>
        <taxon>Aminomonas</taxon>
    </lineage>
</organism>
<evidence type="ECO:0000256" key="1">
    <source>
        <dbReference type="ARBA" id="ARBA00022741"/>
    </source>
</evidence>
<dbReference type="Gene3D" id="3.40.50.300">
    <property type="entry name" value="P-loop containing nucleotide triphosphate hydrolases"/>
    <property type="match status" value="1"/>
</dbReference>
<dbReference type="InterPro" id="IPR002586">
    <property type="entry name" value="CobQ/CobB/MinD/ParA_Nub-bd_dom"/>
</dbReference>
<reference evidence="4 5" key="1">
    <citation type="journal article" date="2010" name="Stand. Genomic Sci.">
        <title>Non-contiguous finished genome sequence of Aminomonas paucivorans type strain (GLU-3).</title>
        <authorList>
            <person name="Pitluck S."/>
            <person name="Yasawong M."/>
            <person name="Held B."/>
            <person name="Lapidus A."/>
            <person name="Nolan M."/>
            <person name="Copeland A."/>
            <person name="Lucas S."/>
            <person name="Del Rio T.G."/>
            <person name="Tice H."/>
            <person name="Cheng J.F."/>
            <person name="Chertkov O."/>
            <person name="Goodwin L."/>
            <person name="Tapia R."/>
            <person name="Han C."/>
            <person name="Liolios K."/>
            <person name="Ivanova N."/>
            <person name="Mavromatis K."/>
            <person name="Ovchinnikova G."/>
            <person name="Pati A."/>
            <person name="Chen A."/>
            <person name="Palaniappan K."/>
            <person name="Land M."/>
            <person name="Hauser L."/>
            <person name="Chang Y.J."/>
            <person name="Jeffries C.D."/>
            <person name="Pukall R."/>
            <person name="Spring S."/>
            <person name="Rohde M."/>
            <person name="Sikorski J."/>
            <person name="Goker M."/>
            <person name="Woyke T."/>
            <person name="Bristow J."/>
            <person name="Eisen J.A."/>
            <person name="Markowitz V."/>
            <person name="Hugenholtz P."/>
            <person name="Kyrpides N.C."/>
            <person name="Klenk H.P."/>
        </authorList>
    </citation>
    <scope>NUCLEOTIDE SEQUENCE [LARGE SCALE GENOMIC DNA]</scope>
    <source>
        <strain evidence="4 5">DSM 12260</strain>
    </source>
</reference>
<dbReference type="GO" id="GO:0009898">
    <property type="term" value="C:cytoplasmic side of plasma membrane"/>
    <property type="evidence" value="ECO:0007669"/>
    <property type="project" value="TreeGrafter"/>
</dbReference>
<dbReference type="AlphaFoldDB" id="E3CVU7"/>
<dbReference type="CDD" id="cd02038">
    <property type="entry name" value="FlhG-like"/>
    <property type="match status" value="1"/>
</dbReference>
<dbReference type="HOGENOM" id="CLU_037612_0_0_0"/>
<dbReference type="GO" id="GO:0016887">
    <property type="term" value="F:ATP hydrolysis activity"/>
    <property type="evidence" value="ECO:0007669"/>
    <property type="project" value="TreeGrafter"/>
</dbReference>
<feature type="domain" description="CobQ/CobB/MinD/ParA nucleotide binding" evidence="3">
    <location>
        <begin position="42"/>
        <end position="254"/>
    </location>
</feature>
<dbReference type="eggNOG" id="COG0455">
    <property type="taxonomic scope" value="Bacteria"/>
</dbReference>
<name>E3CVU7_9BACT</name>
<dbReference type="PIRSF" id="PIRSF003092">
    <property type="entry name" value="MinD"/>
    <property type="match status" value="1"/>
</dbReference>
<dbReference type="Proteomes" id="UP000005096">
    <property type="component" value="Chromosome"/>
</dbReference>